<evidence type="ECO:0000313" key="12">
    <source>
        <dbReference type="Proteomes" id="UP001595886"/>
    </source>
</evidence>
<evidence type="ECO:0000256" key="5">
    <source>
        <dbReference type="ARBA" id="ARBA00022475"/>
    </source>
</evidence>
<accession>A0ABV9QPY9</accession>
<gene>
    <name evidence="11" type="ORF">ACFO6Q_00020</name>
</gene>
<evidence type="ECO:0000256" key="8">
    <source>
        <dbReference type="ARBA" id="ARBA00022927"/>
    </source>
</evidence>
<keyword evidence="9" id="KW-0472">Membrane</keyword>
<evidence type="ECO:0000256" key="7">
    <source>
        <dbReference type="ARBA" id="ARBA00022692"/>
    </source>
</evidence>
<dbReference type="InterPro" id="IPR000645">
    <property type="entry name" value="T2SS_GspN_CS"/>
</dbReference>
<dbReference type="Pfam" id="PF01203">
    <property type="entry name" value="T2SSN"/>
    <property type="match status" value="1"/>
</dbReference>
<dbReference type="Proteomes" id="UP001595886">
    <property type="component" value="Unassembled WGS sequence"/>
</dbReference>
<keyword evidence="7" id="KW-0812">Transmembrane</keyword>
<evidence type="ECO:0000256" key="6">
    <source>
        <dbReference type="ARBA" id="ARBA00022519"/>
    </source>
</evidence>
<evidence type="ECO:0000256" key="10">
    <source>
        <dbReference type="ARBA" id="ARBA00030772"/>
    </source>
</evidence>
<evidence type="ECO:0000256" key="9">
    <source>
        <dbReference type="ARBA" id="ARBA00023136"/>
    </source>
</evidence>
<dbReference type="InterPro" id="IPR022792">
    <property type="entry name" value="T2SS_protein-GspN"/>
</dbReference>
<comment type="similarity">
    <text evidence="2">Belongs to the GSP N family.</text>
</comment>
<keyword evidence="5" id="KW-1003">Cell membrane</keyword>
<dbReference type="PROSITE" id="PS01142">
    <property type="entry name" value="T2SP_N"/>
    <property type="match status" value="1"/>
</dbReference>
<sequence>MRITKILLLLVVVGLVAAGLFFWKLPASFAIRYGTKYLGPVTLTGVRGTLWDGHADGISVLGRDLGELDWRAQKAPLLEGRFVADVRVKGADVDAAGAMTRNGDGSMQVHDMRFSVPAELLASSLDLGEAKLLGTISGVVSQAKFATTALSDASGNARWTGAGVAAQGETRLPDMLAEFSSQPDGSIGGQVRDDGSGNLAVDGTFKVGFNALDAQATLSARNDDPQLAEMLRRIGEPQSDGSTRFVVHGQMFKFP</sequence>
<comment type="subcellular location">
    <subcellularLocation>
        <location evidence="1">Cell inner membrane</location>
    </subcellularLocation>
</comment>
<proteinExistence type="inferred from homology"/>
<keyword evidence="4" id="KW-0813">Transport</keyword>
<dbReference type="RefSeq" id="WP_380018415.1">
    <property type="nucleotide sequence ID" value="NZ_JBHSHD010000001.1"/>
</dbReference>
<comment type="caution">
    <text evidence="11">The sequence shown here is derived from an EMBL/GenBank/DDBJ whole genome shotgun (WGS) entry which is preliminary data.</text>
</comment>
<reference evidence="12" key="1">
    <citation type="journal article" date="2019" name="Int. J. Syst. Evol. Microbiol.">
        <title>The Global Catalogue of Microorganisms (GCM) 10K type strain sequencing project: providing services to taxonomists for standard genome sequencing and annotation.</title>
        <authorList>
            <consortium name="The Broad Institute Genomics Platform"/>
            <consortium name="The Broad Institute Genome Sequencing Center for Infectious Disease"/>
            <person name="Wu L."/>
            <person name="Ma J."/>
        </authorList>
    </citation>
    <scope>NUCLEOTIDE SEQUENCE [LARGE SCALE GENOMIC DNA]</scope>
    <source>
        <strain evidence="12">CCUG 30340</strain>
    </source>
</reference>
<keyword evidence="6" id="KW-0997">Cell inner membrane</keyword>
<organism evidence="11 12">
    <name type="scientific">Dokdonella ginsengisoli</name>
    <dbReference type="NCBI Taxonomy" id="363846"/>
    <lineage>
        <taxon>Bacteria</taxon>
        <taxon>Pseudomonadati</taxon>
        <taxon>Pseudomonadota</taxon>
        <taxon>Gammaproteobacteria</taxon>
        <taxon>Lysobacterales</taxon>
        <taxon>Rhodanobacteraceae</taxon>
        <taxon>Dokdonella</taxon>
    </lineage>
</organism>
<dbReference type="EMBL" id="JBHSHD010000001">
    <property type="protein sequence ID" value="MFC4818690.1"/>
    <property type="molecule type" value="Genomic_DNA"/>
</dbReference>
<evidence type="ECO:0000256" key="4">
    <source>
        <dbReference type="ARBA" id="ARBA00022448"/>
    </source>
</evidence>
<evidence type="ECO:0000256" key="3">
    <source>
        <dbReference type="ARBA" id="ARBA00021563"/>
    </source>
</evidence>
<keyword evidence="12" id="KW-1185">Reference proteome</keyword>
<evidence type="ECO:0000313" key="11">
    <source>
        <dbReference type="EMBL" id="MFC4818690.1"/>
    </source>
</evidence>
<keyword evidence="8" id="KW-0653">Protein transport</keyword>
<evidence type="ECO:0000256" key="1">
    <source>
        <dbReference type="ARBA" id="ARBA00004533"/>
    </source>
</evidence>
<protein>
    <recommendedName>
        <fullName evidence="3">Type II secretion system protein N</fullName>
    </recommendedName>
    <alternativeName>
        <fullName evidence="10">General secretion pathway protein N</fullName>
    </alternativeName>
</protein>
<name>A0ABV9QPY9_9GAMM</name>
<evidence type="ECO:0000256" key="2">
    <source>
        <dbReference type="ARBA" id="ARBA00007208"/>
    </source>
</evidence>